<evidence type="ECO:0000256" key="1">
    <source>
        <dbReference type="SAM" id="SignalP"/>
    </source>
</evidence>
<dbReference type="NCBIfam" id="NF033920">
    <property type="entry name" value="C39_PA2778_fam"/>
    <property type="match status" value="1"/>
</dbReference>
<protein>
    <submittedName>
        <fullName evidence="3">PA2778 family cysteine peptidase</fullName>
    </submittedName>
</protein>
<dbReference type="Gene3D" id="3.90.70.10">
    <property type="entry name" value="Cysteine proteinases"/>
    <property type="match status" value="1"/>
</dbReference>
<dbReference type="SUPFAM" id="SSF48452">
    <property type="entry name" value="TPR-like"/>
    <property type="match status" value="1"/>
</dbReference>
<feature type="domain" description="Peptidase C39-like" evidence="2">
    <location>
        <begin position="42"/>
        <end position="151"/>
    </location>
</feature>
<organism evidence="3 4">
    <name type="scientific">Zestomonas insulae</name>
    <dbReference type="NCBI Taxonomy" id="2809017"/>
    <lineage>
        <taxon>Bacteria</taxon>
        <taxon>Pseudomonadati</taxon>
        <taxon>Pseudomonadota</taxon>
        <taxon>Gammaproteobacteria</taxon>
        <taxon>Pseudomonadales</taxon>
        <taxon>Pseudomonadaceae</taxon>
        <taxon>Zestomonas</taxon>
    </lineage>
</organism>
<gene>
    <name evidence="3" type="ORF">JQX08_05070</name>
</gene>
<dbReference type="InterPro" id="IPR011990">
    <property type="entry name" value="TPR-like_helical_dom_sf"/>
</dbReference>
<keyword evidence="1" id="KW-0732">Signal</keyword>
<dbReference type="Pfam" id="PF13529">
    <property type="entry name" value="Peptidase_C39_2"/>
    <property type="match status" value="1"/>
</dbReference>
<dbReference type="Gene3D" id="1.25.40.10">
    <property type="entry name" value="Tetratricopeptide repeat domain"/>
    <property type="match status" value="1"/>
</dbReference>
<reference evidence="3 4" key="1">
    <citation type="submission" date="2021-02" db="EMBL/GenBank/DDBJ databases">
        <authorList>
            <person name="Lee D.-H."/>
        </authorList>
    </citation>
    <scope>NUCLEOTIDE SEQUENCE [LARGE SCALE GENOMIC DNA]</scope>
    <source>
        <strain evidence="3 4">UL073</strain>
    </source>
</reference>
<feature type="signal peptide" evidence="1">
    <location>
        <begin position="1"/>
        <end position="19"/>
    </location>
</feature>
<dbReference type="RefSeq" id="WP_204915154.1">
    <property type="nucleotide sequence ID" value="NZ_JAFEUP010000001.1"/>
</dbReference>
<evidence type="ECO:0000313" key="3">
    <source>
        <dbReference type="EMBL" id="MBM7060071.1"/>
    </source>
</evidence>
<dbReference type="InterPro" id="IPR039564">
    <property type="entry name" value="Peptidase_C39-like"/>
</dbReference>
<dbReference type="InterPro" id="IPR039563">
    <property type="entry name" value="Peptidase_C39_single_dom"/>
</dbReference>
<dbReference type="Proteomes" id="UP000717995">
    <property type="component" value="Unassembled WGS sequence"/>
</dbReference>
<keyword evidence="4" id="KW-1185">Reference proteome</keyword>
<evidence type="ECO:0000259" key="2">
    <source>
        <dbReference type="Pfam" id="PF13529"/>
    </source>
</evidence>
<dbReference type="EMBL" id="JAFEUP010000001">
    <property type="protein sequence ID" value="MBM7060071.1"/>
    <property type="molecule type" value="Genomic_DNA"/>
</dbReference>
<name>A0ABS2IAD0_9GAMM</name>
<proteinExistence type="predicted"/>
<evidence type="ECO:0000313" key="4">
    <source>
        <dbReference type="Proteomes" id="UP000717995"/>
    </source>
</evidence>
<comment type="caution">
    <text evidence="3">The sequence shown here is derived from an EMBL/GenBank/DDBJ whole genome shotgun (WGS) entry which is preliminary data.</text>
</comment>
<dbReference type="CDD" id="cd02549">
    <property type="entry name" value="Peptidase_C39A"/>
    <property type="match status" value="1"/>
</dbReference>
<sequence length="321" mass="34782">MHPLTALRAAALLALGLLAGCAGHMQLPAQSERLPQAVELSDTPFFPQDAYQCGPAALATVLVQRGVDTSPAQLKPRVYLPERKGSLKLELVAAARQSGLLVYPLAPELDAVLAQVAAGNPVLVMQNLGFDWWPQWHFAVVVGYDRRKQELVLRSATTKRWLTDFAAFDISWRRAGRWAVVTLPPERLPAEAQLQPWLQGASDLEETGQRAVAARAYRTAATHWPREPMPAFALGNARYADGDRQGAEQALRDSVQRQPDFALGWFNLSEVLNEQGCASQAGVARRCAQQLAPTDGRLAAPLEAAGKGAAQCSALPACPLR</sequence>
<accession>A0ABS2IAD0</accession>
<feature type="chain" id="PRO_5045362948" evidence="1">
    <location>
        <begin position="20"/>
        <end position="321"/>
    </location>
</feature>